<feature type="region of interest" description="Disordered" evidence="1">
    <location>
        <begin position="20"/>
        <end position="62"/>
    </location>
</feature>
<comment type="caution">
    <text evidence="3">The sequence shown here is derived from an EMBL/GenBank/DDBJ whole genome shotgun (WGS) entry which is preliminary data.</text>
</comment>
<organism evidence="3 4">
    <name type="scientific">Lentzea tibetensis</name>
    <dbReference type="NCBI Taxonomy" id="2591470"/>
    <lineage>
        <taxon>Bacteria</taxon>
        <taxon>Bacillati</taxon>
        <taxon>Actinomycetota</taxon>
        <taxon>Actinomycetes</taxon>
        <taxon>Pseudonocardiales</taxon>
        <taxon>Pseudonocardiaceae</taxon>
        <taxon>Lentzea</taxon>
    </lineage>
</organism>
<feature type="signal peptide" evidence="2">
    <location>
        <begin position="1"/>
        <end position="19"/>
    </location>
</feature>
<protein>
    <submittedName>
        <fullName evidence="3">DUF3558 domain-containing protein</fullName>
    </submittedName>
</protein>
<evidence type="ECO:0000313" key="3">
    <source>
        <dbReference type="EMBL" id="TWP52459.1"/>
    </source>
</evidence>
<dbReference type="InterPro" id="IPR024520">
    <property type="entry name" value="DUF3558"/>
</dbReference>
<accession>A0A563EXS0</accession>
<dbReference type="RefSeq" id="WP_146350515.1">
    <property type="nucleotide sequence ID" value="NZ_VOBR01000005.1"/>
</dbReference>
<gene>
    <name evidence="3" type="ORF">FKR81_08995</name>
</gene>
<feature type="compositionally biased region" description="Polar residues" evidence="1">
    <location>
        <begin position="36"/>
        <end position="46"/>
    </location>
</feature>
<dbReference type="EMBL" id="VOBR01000005">
    <property type="protein sequence ID" value="TWP52459.1"/>
    <property type="molecule type" value="Genomic_DNA"/>
</dbReference>
<feature type="compositionally biased region" description="Basic and acidic residues" evidence="1">
    <location>
        <begin position="83"/>
        <end position="92"/>
    </location>
</feature>
<evidence type="ECO:0000313" key="4">
    <source>
        <dbReference type="Proteomes" id="UP000316639"/>
    </source>
</evidence>
<dbReference type="PROSITE" id="PS51257">
    <property type="entry name" value="PROKAR_LIPOPROTEIN"/>
    <property type="match status" value="1"/>
</dbReference>
<proteinExistence type="predicted"/>
<sequence length="202" mass="20858">MNRLALSVLAATAAAGLLAGCNSKEPGNATGAPETGGNTQSNTPTSAPGGDEAPPVTGPEISLDKFKSAPCTLVPAEQLSKIGDLREGRPADRQGQPQCSWEPKASTGGVAFTLTISKSTLSDYYKGKSNYNYFKPTEISGYPSANFDGTEGKNGHCGTAIALGKDSTLVVQITVRGKESPSYTTPCVESERISTVAIDGLK</sequence>
<feature type="chain" id="PRO_5039069937" evidence="2">
    <location>
        <begin position="20"/>
        <end position="202"/>
    </location>
</feature>
<name>A0A563EXS0_9PSEU</name>
<keyword evidence="2" id="KW-0732">Signal</keyword>
<dbReference type="Proteomes" id="UP000316639">
    <property type="component" value="Unassembled WGS sequence"/>
</dbReference>
<dbReference type="OrthoDB" id="3697076at2"/>
<evidence type="ECO:0000256" key="2">
    <source>
        <dbReference type="SAM" id="SignalP"/>
    </source>
</evidence>
<keyword evidence="4" id="KW-1185">Reference proteome</keyword>
<dbReference type="AlphaFoldDB" id="A0A563EXS0"/>
<evidence type="ECO:0000256" key="1">
    <source>
        <dbReference type="SAM" id="MobiDB-lite"/>
    </source>
</evidence>
<feature type="region of interest" description="Disordered" evidence="1">
    <location>
        <begin position="80"/>
        <end position="104"/>
    </location>
</feature>
<dbReference type="Pfam" id="PF12079">
    <property type="entry name" value="DUF3558"/>
    <property type="match status" value="1"/>
</dbReference>
<reference evidence="3 4" key="1">
    <citation type="submission" date="2019-07" db="EMBL/GenBank/DDBJ databases">
        <title>Lentzea xizangensis sp. nov., isolated from Qinghai-Tibetan Plateau Soils.</title>
        <authorList>
            <person name="Huang J."/>
        </authorList>
    </citation>
    <scope>NUCLEOTIDE SEQUENCE [LARGE SCALE GENOMIC DNA]</scope>
    <source>
        <strain evidence="3 4">FXJ1.1311</strain>
    </source>
</reference>